<evidence type="ECO:0000313" key="3">
    <source>
        <dbReference type="Proteomes" id="UP000014660"/>
    </source>
</evidence>
<keyword evidence="1" id="KW-0472">Membrane</keyword>
<dbReference type="Proteomes" id="UP000014660">
    <property type="component" value="Chromosome"/>
</dbReference>
<dbReference type="HOGENOM" id="CLU_2284928_0_0_2"/>
<sequence length="101" mass="10589">MDVSGYIILAIALIDGLLFGLAIKKGIVSAILLIIAFVLASYAGLSFVPNVSFSKIYTYAKTFFIDNISKAPGLVSLGHVGSITLVLVLFLVGLGVGIWKG</sequence>
<dbReference type="RefSeq" id="WP_009886326.1">
    <property type="nucleotide sequence ID" value="NC_021592.1"/>
</dbReference>
<keyword evidence="1" id="KW-0812">Transmembrane</keyword>
<evidence type="ECO:0000313" key="2">
    <source>
        <dbReference type="EMBL" id="AGO60284.1"/>
    </source>
</evidence>
<dbReference type="AlphaFoldDB" id="S0AQ38"/>
<protein>
    <submittedName>
        <fullName evidence="2">Uncharacterized protein</fullName>
    </submittedName>
</protein>
<dbReference type="GeneID" id="16024451"/>
<evidence type="ECO:0000256" key="1">
    <source>
        <dbReference type="SAM" id="Phobius"/>
    </source>
</evidence>
<accession>S0AQ38</accession>
<feature type="transmembrane region" description="Helical" evidence="1">
    <location>
        <begin position="30"/>
        <end position="53"/>
    </location>
</feature>
<reference evidence="2 3" key="1">
    <citation type="journal article" date="2007" name="Proc. Natl. Acad. Sci. U.S.A.">
        <title>Genome dynamics in a natural archaeal population.</title>
        <authorList>
            <person name="Allen E.E."/>
            <person name="Tyson G.W."/>
            <person name="Whitaker R.J."/>
            <person name="Detter J.C."/>
            <person name="Richardson P.M."/>
            <person name="Banfield J.F."/>
        </authorList>
    </citation>
    <scope>NUCLEOTIDE SEQUENCE [LARGE SCALE GENOMIC DNA]</scope>
    <source>
        <strain evidence="3">fer1</strain>
    </source>
</reference>
<dbReference type="KEGG" id="fac:FACI_IFERC01G0304"/>
<keyword evidence="1" id="KW-1133">Transmembrane helix</keyword>
<organism evidence="2 3">
    <name type="scientific">Ferroplasma acidarmanus Fer1</name>
    <dbReference type="NCBI Taxonomy" id="333146"/>
    <lineage>
        <taxon>Archaea</taxon>
        <taxon>Methanobacteriati</taxon>
        <taxon>Thermoplasmatota</taxon>
        <taxon>Thermoplasmata</taxon>
        <taxon>Thermoplasmatales</taxon>
        <taxon>Ferroplasmaceae</taxon>
        <taxon>Ferroplasma</taxon>
    </lineage>
</organism>
<proteinExistence type="predicted"/>
<feature type="transmembrane region" description="Helical" evidence="1">
    <location>
        <begin position="73"/>
        <end position="99"/>
    </location>
</feature>
<dbReference type="EMBL" id="CP004145">
    <property type="protein sequence ID" value="AGO60284.1"/>
    <property type="molecule type" value="Genomic_DNA"/>
</dbReference>
<name>S0AQ38_FERAC</name>
<feature type="transmembrane region" description="Helical" evidence="1">
    <location>
        <begin position="6"/>
        <end position="23"/>
    </location>
</feature>
<gene>
    <name evidence="2" type="ORF">FACI_IFERC00001G0304</name>
</gene>
<keyword evidence="3" id="KW-1185">Reference proteome</keyword>